<organism evidence="1 2">
    <name type="scientific">Dictyocaulus viviparus</name>
    <name type="common">Bovine lungworm</name>
    <dbReference type="NCBI Taxonomy" id="29172"/>
    <lineage>
        <taxon>Eukaryota</taxon>
        <taxon>Metazoa</taxon>
        <taxon>Ecdysozoa</taxon>
        <taxon>Nematoda</taxon>
        <taxon>Chromadorea</taxon>
        <taxon>Rhabditida</taxon>
        <taxon>Rhabditina</taxon>
        <taxon>Rhabditomorpha</taxon>
        <taxon>Strongyloidea</taxon>
        <taxon>Metastrongylidae</taxon>
        <taxon>Dictyocaulus</taxon>
    </lineage>
</organism>
<dbReference type="Proteomes" id="UP000053766">
    <property type="component" value="Unassembled WGS sequence"/>
</dbReference>
<evidence type="ECO:0000313" key="1">
    <source>
        <dbReference type="EMBL" id="KJH51197.1"/>
    </source>
</evidence>
<dbReference type="AlphaFoldDB" id="A0A0D8Y4U9"/>
<accession>A0A0D8Y4U9</accession>
<proteinExistence type="predicted"/>
<keyword evidence="2" id="KW-1185">Reference proteome</keyword>
<dbReference type="EMBL" id="KN716189">
    <property type="protein sequence ID" value="KJH51197.1"/>
    <property type="molecule type" value="Genomic_DNA"/>
</dbReference>
<gene>
    <name evidence="1" type="ORF">DICVIV_02659</name>
</gene>
<reference evidence="1 2" key="1">
    <citation type="submission" date="2013-11" db="EMBL/GenBank/DDBJ databases">
        <title>Draft genome of the bovine lungworm Dictyocaulus viviparus.</title>
        <authorList>
            <person name="Mitreva M."/>
        </authorList>
    </citation>
    <scope>NUCLEOTIDE SEQUENCE [LARGE SCALE GENOMIC DNA]</scope>
    <source>
        <strain evidence="1 2">HannoverDv2000</strain>
    </source>
</reference>
<sequence>MDRSTQASGDRLIDPVTKANPFLRLRIELAHFPHLQVIKWESSTDLVRVDELVSLTVNNKIEANGRQRLELLTPTTMKLTLCEKDE</sequence>
<protein>
    <submittedName>
        <fullName evidence="1">Uncharacterized protein</fullName>
    </submittedName>
</protein>
<reference evidence="2" key="2">
    <citation type="journal article" date="2016" name="Sci. Rep.">
        <title>Dictyocaulus viviparus genome, variome and transcriptome elucidate lungworm biology and support future intervention.</title>
        <authorList>
            <person name="McNulty S.N."/>
            <person name="Strube C."/>
            <person name="Rosa B.A."/>
            <person name="Martin J.C."/>
            <person name="Tyagi R."/>
            <person name="Choi Y.J."/>
            <person name="Wang Q."/>
            <person name="Hallsworth Pepin K."/>
            <person name="Zhang X."/>
            <person name="Ozersky P."/>
            <person name="Wilson R.K."/>
            <person name="Sternberg P.W."/>
            <person name="Gasser R.B."/>
            <person name="Mitreva M."/>
        </authorList>
    </citation>
    <scope>NUCLEOTIDE SEQUENCE [LARGE SCALE GENOMIC DNA]</scope>
    <source>
        <strain evidence="2">HannoverDv2000</strain>
    </source>
</reference>
<evidence type="ECO:0000313" key="2">
    <source>
        <dbReference type="Proteomes" id="UP000053766"/>
    </source>
</evidence>
<name>A0A0D8Y4U9_DICVI</name>